<name>A0ABX0U7S7_9FLAO</name>
<reference evidence="4 5" key="1">
    <citation type="submission" date="2020-03" db="EMBL/GenBank/DDBJ databases">
        <title>Genomic Encyclopedia of Type Strains, Phase IV (KMG-IV): sequencing the most valuable type-strain genomes for metagenomic binning, comparative biology and taxonomic classification.</title>
        <authorList>
            <person name="Goeker M."/>
        </authorList>
    </citation>
    <scope>NUCLEOTIDE SEQUENCE [LARGE SCALE GENOMIC DNA]</scope>
    <source>
        <strain evidence="4 5">DSM 101599</strain>
    </source>
</reference>
<feature type="chain" id="PRO_5046757152" description="GH16 domain-containing protein" evidence="2">
    <location>
        <begin position="24"/>
        <end position="425"/>
    </location>
</feature>
<dbReference type="InterPro" id="IPR000757">
    <property type="entry name" value="Beta-glucanase-like"/>
</dbReference>
<accession>A0ABX0U7S7</accession>
<comment type="caution">
    <text evidence="4">The sequence shown here is derived from an EMBL/GenBank/DDBJ whole genome shotgun (WGS) entry which is preliminary data.</text>
</comment>
<keyword evidence="2" id="KW-0732">Signal</keyword>
<comment type="similarity">
    <text evidence="1">Belongs to the glycosyl hydrolase 16 family.</text>
</comment>
<evidence type="ECO:0000313" key="4">
    <source>
        <dbReference type="EMBL" id="NIJ44894.1"/>
    </source>
</evidence>
<evidence type="ECO:0000256" key="2">
    <source>
        <dbReference type="SAM" id="SignalP"/>
    </source>
</evidence>
<organism evidence="4 5">
    <name type="scientific">Wenyingzhuangia heitensis</name>
    <dbReference type="NCBI Taxonomy" id="1487859"/>
    <lineage>
        <taxon>Bacteria</taxon>
        <taxon>Pseudomonadati</taxon>
        <taxon>Bacteroidota</taxon>
        <taxon>Flavobacteriia</taxon>
        <taxon>Flavobacteriales</taxon>
        <taxon>Flavobacteriaceae</taxon>
        <taxon>Wenyingzhuangia</taxon>
    </lineage>
</organism>
<dbReference type="RefSeq" id="WP_167185745.1">
    <property type="nucleotide sequence ID" value="NZ_JAASQL010000001.1"/>
</dbReference>
<dbReference type="SUPFAM" id="SSF49899">
    <property type="entry name" value="Concanavalin A-like lectins/glucanases"/>
    <property type="match status" value="1"/>
</dbReference>
<dbReference type="EMBL" id="JAASQL010000001">
    <property type="protein sequence ID" value="NIJ44894.1"/>
    <property type="molecule type" value="Genomic_DNA"/>
</dbReference>
<evidence type="ECO:0000313" key="5">
    <source>
        <dbReference type="Proteomes" id="UP000745859"/>
    </source>
</evidence>
<gene>
    <name evidence="4" type="ORF">FHR24_001333</name>
</gene>
<feature type="signal peptide" evidence="2">
    <location>
        <begin position="1"/>
        <end position="23"/>
    </location>
</feature>
<feature type="domain" description="GH16" evidence="3">
    <location>
        <begin position="22"/>
        <end position="298"/>
    </location>
</feature>
<dbReference type="PROSITE" id="PS51762">
    <property type="entry name" value="GH16_2"/>
    <property type="match status" value="1"/>
</dbReference>
<dbReference type="InterPro" id="IPR013320">
    <property type="entry name" value="ConA-like_dom_sf"/>
</dbReference>
<evidence type="ECO:0000256" key="1">
    <source>
        <dbReference type="ARBA" id="ARBA00006865"/>
    </source>
</evidence>
<dbReference type="Gene3D" id="2.60.120.200">
    <property type="match status" value="1"/>
</dbReference>
<proteinExistence type="inferred from homology"/>
<dbReference type="Proteomes" id="UP000745859">
    <property type="component" value="Unassembled WGS sequence"/>
</dbReference>
<sequence>MNQLKKQLVCVLMVLGFCLPTIAQSGPPQPPMGKRWVMNPDFSDEFNGTSLDAQKWFDHHPNWKGREPGIFLPSQVSVKDGYMQIKGEKLEKDTIVKAYGRNLKFNIAGGAVVSKKSTFLGYYECRVKAAATTMSTTFWFSTNGTAKGPNDCDKYGQEWDIQECIGRTGDFSGNHFANGMNSNGHFWYTDCDKKKHDLRAPAVKFHNSELPSKDFHVYGGWWRDENSASFYYDEREPKHMKFYDKVVGKPFSEPMYMRLVSETYPFPWIELPTDEELADDTKNTVYYDWVRGYKLVDVLDSSLNQNYEMGVKLYHETVIFPETEMEISEKQKIKIPFSFKANQKRTIYLKISQTTDKLKEKWDKKIAEKQFDVSPGYGNMEIEFKLDKELSRNEQYKVEAFIRDINKTNKPKDAIEASTLFLKIN</sequence>
<protein>
    <recommendedName>
        <fullName evidence="3">GH16 domain-containing protein</fullName>
    </recommendedName>
</protein>
<dbReference type="Pfam" id="PF00722">
    <property type="entry name" value="Glyco_hydro_16"/>
    <property type="match status" value="1"/>
</dbReference>
<keyword evidence="5" id="KW-1185">Reference proteome</keyword>
<evidence type="ECO:0000259" key="3">
    <source>
        <dbReference type="PROSITE" id="PS51762"/>
    </source>
</evidence>